<sequence>MAGDPPPGVGSKTTAWNYYYYDYYVGGTAVGRLRSCRPSQPRPKCGPIILDLLLPCIAVVAMHAAATSNVQRKAGRNALMLEPPWRLIPSEVNLLGARAGTESVSTPSNVIADARLVHARSCELPEMSIQLQVIIRSTAFKRDSGTATGPRPPLLAICAECYSTVLGTIYYS</sequence>
<organism evidence="2 3">
    <name type="scientific">Trichoderma asperellum (strain ATCC 204424 / CBS 433.97 / NBRC 101777)</name>
    <dbReference type="NCBI Taxonomy" id="1042311"/>
    <lineage>
        <taxon>Eukaryota</taxon>
        <taxon>Fungi</taxon>
        <taxon>Dikarya</taxon>
        <taxon>Ascomycota</taxon>
        <taxon>Pezizomycotina</taxon>
        <taxon>Sordariomycetes</taxon>
        <taxon>Hypocreomycetidae</taxon>
        <taxon>Hypocreales</taxon>
        <taxon>Hypocreaceae</taxon>
        <taxon>Trichoderma</taxon>
    </lineage>
</organism>
<proteinExistence type="predicted"/>
<keyword evidence="1" id="KW-1133">Transmembrane helix</keyword>
<feature type="transmembrane region" description="Helical" evidence="1">
    <location>
        <begin position="48"/>
        <end position="66"/>
    </location>
</feature>
<evidence type="ECO:0000313" key="2">
    <source>
        <dbReference type="EMBL" id="PTB43348.1"/>
    </source>
</evidence>
<name>A0A2T3ZEV6_TRIA4</name>
<dbReference type="OrthoDB" id="10658993at2759"/>
<protein>
    <submittedName>
        <fullName evidence="2">Uncharacterized protein</fullName>
    </submittedName>
</protein>
<dbReference type="AlphaFoldDB" id="A0A2T3ZEV6"/>
<evidence type="ECO:0000313" key="3">
    <source>
        <dbReference type="Proteomes" id="UP000240493"/>
    </source>
</evidence>
<keyword evidence="1" id="KW-0472">Membrane</keyword>
<evidence type="ECO:0000256" key="1">
    <source>
        <dbReference type="SAM" id="Phobius"/>
    </source>
</evidence>
<dbReference type="Proteomes" id="UP000240493">
    <property type="component" value="Unassembled WGS sequence"/>
</dbReference>
<accession>A0A2T3ZEV6</accession>
<reference evidence="2 3" key="1">
    <citation type="submission" date="2016-07" db="EMBL/GenBank/DDBJ databases">
        <title>Multiple horizontal gene transfer events from other fungi enriched the ability of initially mycotrophic Trichoderma (Ascomycota) to feed on dead plant biomass.</title>
        <authorList>
            <consortium name="DOE Joint Genome Institute"/>
            <person name="Aerts A."/>
            <person name="Atanasova L."/>
            <person name="Chenthamara K."/>
            <person name="Zhang J."/>
            <person name="Grujic M."/>
            <person name="Henrissat B."/>
            <person name="Kuo A."/>
            <person name="Salamov A."/>
            <person name="Lipzen A."/>
            <person name="Labutti K."/>
            <person name="Barry K."/>
            <person name="Miao Y."/>
            <person name="Rahimi M.J."/>
            <person name="Shen Q."/>
            <person name="Grigoriev I.V."/>
            <person name="Kubicek C.P."/>
            <person name="Druzhinina I.S."/>
        </authorList>
    </citation>
    <scope>NUCLEOTIDE SEQUENCE [LARGE SCALE GENOMIC DNA]</scope>
    <source>
        <strain evidence="2 3">CBS 433.97</strain>
    </source>
</reference>
<keyword evidence="3" id="KW-1185">Reference proteome</keyword>
<dbReference type="EMBL" id="KZ679259">
    <property type="protein sequence ID" value="PTB43348.1"/>
    <property type="molecule type" value="Genomic_DNA"/>
</dbReference>
<keyword evidence="1" id="KW-0812">Transmembrane</keyword>
<gene>
    <name evidence="2" type="ORF">M441DRAFT_45305</name>
</gene>